<organism evidence="1 2">
    <name type="scientific">Elysia crispata</name>
    <name type="common">lettuce slug</name>
    <dbReference type="NCBI Taxonomy" id="231223"/>
    <lineage>
        <taxon>Eukaryota</taxon>
        <taxon>Metazoa</taxon>
        <taxon>Spiralia</taxon>
        <taxon>Lophotrochozoa</taxon>
        <taxon>Mollusca</taxon>
        <taxon>Gastropoda</taxon>
        <taxon>Heterobranchia</taxon>
        <taxon>Euthyneura</taxon>
        <taxon>Panpulmonata</taxon>
        <taxon>Sacoglossa</taxon>
        <taxon>Placobranchoidea</taxon>
        <taxon>Plakobranchidae</taxon>
        <taxon>Elysia</taxon>
    </lineage>
</organism>
<name>A0AAE0ZQT5_9GAST</name>
<evidence type="ECO:0000313" key="2">
    <source>
        <dbReference type="Proteomes" id="UP001283361"/>
    </source>
</evidence>
<accession>A0AAE0ZQT5</accession>
<dbReference type="AlphaFoldDB" id="A0AAE0ZQT5"/>
<evidence type="ECO:0000313" key="1">
    <source>
        <dbReference type="EMBL" id="KAK3773740.1"/>
    </source>
</evidence>
<gene>
    <name evidence="1" type="ORF">RRG08_001467</name>
</gene>
<dbReference type="EMBL" id="JAWDGP010003518">
    <property type="protein sequence ID" value="KAK3773740.1"/>
    <property type="molecule type" value="Genomic_DNA"/>
</dbReference>
<comment type="caution">
    <text evidence="1">The sequence shown here is derived from an EMBL/GenBank/DDBJ whole genome shotgun (WGS) entry which is preliminary data.</text>
</comment>
<dbReference type="Proteomes" id="UP001283361">
    <property type="component" value="Unassembled WGS sequence"/>
</dbReference>
<protein>
    <submittedName>
        <fullName evidence="1">Uncharacterized protein</fullName>
    </submittedName>
</protein>
<keyword evidence="2" id="KW-1185">Reference proteome</keyword>
<sequence length="85" mass="9466">MGRSRKKKNNGFRDRVSTIWLGLSTCRHAQLTTTSGVVVFGPSAWVFLDEPLGSCDTPKMNSKHHLFISEDLASPYLKRTGNQSV</sequence>
<reference evidence="1" key="1">
    <citation type="journal article" date="2023" name="G3 (Bethesda)">
        <title>A reference genome for the long-term kleptoplast-retaining sea slug Elysia crispata morphotype clarki.</title>
        <authorList>
            <person name="Eastman K.E."/>
            <person name="Pendleton A.L."/>
            <person name="Shaikh M.A."/>
            <person name="Suttiyut T."/>
            <person name="Ogas R."/>
            <person name="Tomko P."/>
            <person name="Gavelis G."/>
            <person name="Widhalm J.R."/>
            <person name="Wisecaver J.H."/>
        </authorList>
    </citation>
    <scope>NUCLEOTIDE SEQUENCE</scope>
    <source>
        <strain evidence="1">ECLA1</strain>
    </source>
</reference>
<proteinExistence type="predicted"/>